<keyword evidence="4 8" id="KW-0812">Transmembrane</keyword>
<keyword evidence="5 8" id="KW-1133">Transmembrane helix</keyword>
<dbReference type="KEGG" id="nah:F5544_30455"/>
<feature type="region of interest" description="Disordered" evidence="7">
    <location>
        <begin position="1"/>
        <end position="46"/>
    </location>
</feature>
<dbReference type="InterPro" id="IPR027417">
    <property type="entry name" value="P-loop_NTPase"/>
</dbReference>
<keyword evidence="3" id="KW-1003">Cell membrane</keyword>
<evidence type="ECO:0000259" key="9">
    <source>
        <dbReference type="Pfam" id="PF12696"/>
    </source>
</evidence>
<evidence type="ECO:0000313" key="10">
    <source>
        <dbReference type="EMBL" id="QIS13934.1"/>
    </source>
</evidence>
<evidence type="ECO:0000256" key="4">
    <source>
        <dbReference type="ARBA" id="ARBA00022692"/>
    </source>
</evidence>
<proteinExistence type="inferred from homology"/>
<dbReference type="Pfam" id="PF12696">
    <property type="entry name" value="TraG-D_C"/>
    <property type="match status" value="1"/>
</dbReference>
<accession>A0A6G9YL54</accession>
<dbReference type="SUPFAM" id="SSF52540">
    <property type="entry name" value="P-loop containing nucleoside triphosphate hydrolases"/>
    <property type="match status" value="1"/>
</dbReference>
<dbReference type="Pfam" id="PF02534">
    <property type="entry name" value="T4SS-DNA_transf"/>
    <property type="match status" value="1"/>
</dbReference>
<dbReference type="InterPro" id="IPR051539">
    <property type="entry name" value="T4SS-coupling_protein"/>
</dbReference>
<evidence type="ECO:0000256" key="8">
    <source>
        <dbReference type="SAM" id="Phobius"/>
    </source>
</evidence>
<dbReference type="AlphaFoldDB" id="A0A6G9YL54"/>
<keyword evidence="6 8" id="KW-0472">Membrane</keyword>
<protein>
    <submittedName>
        <fullName evidence="10">TraM recognition domain-containing protein</fullName>
    </submittedName>
</protein>
<dbReference type="CDD" id="cd01127">
    <property type="entry name" value="TrwB_TraG_TraD_VirD4"/>
    <property type="match status" value="1"/>
</dbReference>
<feature type="transmembrane region" description="Helical" evidence="8">
    <location>
        <begin position="107"/>
        <end position="125"/>
    </location>
</feature>
<dbReference type="InterPro" id="IPR003688">
    <property type="entry name" value="TraG/VirD4"/>
</dbReference>
<evidence type="ECO:0000256" key="5">
    <source>
        <dbReference type="ARBA" id="ARBA00022989"/>
    </source>
</evidence>
<evidence type="ECO:0000256" key="2">
    <source>
        <dbReference type="ARBA" id="ARBA00008806"/>
    </source>
</evidence>
<sequence length="648" mass="70288">MPCLVHASTNQARSPKISAKLPRTSIPHSTSGAGMTEIRRRRPGGQTGTSLGADAFAWAALICAAMILASWAALAIGQWAAGLPITVNPVHRALSGDPVEWPRESTMVLLALAAVLAAVGSAAAWRKWSSRTGCGVDIAARTMQSPRELIGVDKTSGPEVHDGSNRGMLLGYTISGHRPVYLVWEMVCTVIAGTRTGKSAAYAIRAILDAPGPCIATSNKADVWAHTDLPRRSNGARTWLADPQGVTGAERIEFWWNPLAHVSQLRHARRLASFFVAASTPIDSRVDSYFDGGAKELLALYMLASAIAGGDLVHVLEWLGNPLDETADRILQSAGKLRAAARIGEARDLHPRQRDGLLDMARRFLDVLSDDDYARMALPPRRRRFVLTGGRDIRTEPGTYIHNLPVFDPVQFVTSRDTLYALSMEGADSAAALTTALVGQVLDAAVAESTKHGGRLLIPLIAVLDEVANICKLPELPSQYSHFGGRGIIPLTFLQSRKQGERVWGPGPMAEMLDQSVQIYGGNVADTEYLGDLSKLIGGHDVSTLTESIAAGPRGRSRSLSWRTEEILTVDDLAALPKQRAIIRFPHHKPILVNKIWWWDSEHRAAINDSLISHGIEPFGAKRPALKGIDPVEQSEYRSAPDWREAPE</sequence>
<dbReference type="PANTHER" id="PTHR37937">
    <property type="entry name" value="CONJUGATIVE TRANSFER: DNA TRANSPORT"/>
    <property type="match status" value="1"/>
</dbReference>
<organism evidence="10 11">
    <name type="scientific">Nocardia arthritidis</name>
    <dbReference type="NCBI Taxonomy" id="228602"/>
    <lineage>
        <taxon>Bacteria</taxon>
        <taxon>Bacillati</taxon>
        <taxon>Actinomycetota</taxon>
        <taxon>Actinomycetes</taxon>
        <taxon>Mycobacteriales</taxon>
        <taxon>Nocardiaceae</taxon>
        <taxon>Nocardia</taxon>
    </lineage>
</organism>
<dbReference type="InterPro" id="IPR032689">
    <property type="entry name" value="TraG-D_C"/>
</dbReference>
<dbReference type="GO" id="GO:0005886">
    <property type="term" value="C:plasma membrane"/>
    <property type="evidence" value="ECO:0007669"/>
    <property type="project" value="UniProtKB-SubCell"/>
</dbReference>
<gene>
    <name evidence="10" type="ORF">F5544_30455</name>
</gene>
<evidence type="ECO:0000256" key="6">
    <source>
        <dbReference type="ARBA" id="ARBA00023136"/>
    </source>
</evidence>
<feature type="domain" description="TraD/TraG TraM recognition site" evidence="9">
    <location>
        <begin position="459"/>
        <end position="578"/>
    </location>
</feature>
<comment type="subcellular location">
    <subcellularLocation>
        <location evidence="1">Cell membrane</location>
        <topology evidence="1">Multi-pass membrane protein</topology>
    </subcellularLocation>
</comment>
<reference evidence="10 11" key="1">
    <citation type="journal article" date="2019" name="ACS Chem. Biol.">
        <title>Identification and Mobilization of a Cryptic Antibiotic Biosynthesis Gene Locus from a Human-Pathogenic Nocardia Isolate.</title>
        <authorList>
            <person name="Herisse M."/>
            <person name="Ishida K."/>
            <person name="Porter J.L."/>
            <person name="Howden B."/>
            <person name="Hertweck C."/>
            <person name="Stinear T.P."/>
            <person name="Pidot S.J."/>
        </authorList>
    </citation>
    <scope>NUCLEOTIDE SEQUENCE [LARGE SCALE GENOMIC DNA]</scope>
    <source>
        <strain evidence="10 11">AUSMDU00012717</strain>
    </source>
</reference>
<dbReference type="Gene3D" id="3.40.50.300">
    <property type="entry name" value="P-loop containing nucleotide triphosphate hydrolases"/>
    <property type="match status" value="1"/>
</dbReference>
<dbReference type="PANTHER" id="PTHR37937:SF1">
    <property type="entry name" value="CONJUGATIVE TRANSFER: DNA TRANSPORT"/>
    <property type="match status" value="1"/>
</dbReference>
<keyword evidence="11" id="KW-1185">Reference proteome</keyword>
<feature type="transmembrane region" description="Helical" evidence="8">
    <location>
        <begin position="56"/>
        <end position="81"/>
    </location>
</feature>
<evidence type="ECO:0000313" key="11">
    <source>
        <dbReference type="Proteomes" id="UP000503540"/>
    </source>
</evidence>
<comment type="similarity">
    <text evidence="2">Belongs to the VirD4/TraG family.</text>
</comment>
<evidence type="ECO:0000256" key="7">
    <source>
        <dbReference type="SAM" id="MobiDB-lite"/>
    </source>
</evidence>
<dbReference type="Proteomes" id="UP000503540">
    <property type="component" value="Chromosome"/>
</dbReference>
<evidence type="ECO:0000256" key="1">
    <source>
        <dbReference type="ARBA" id="ARBA00004651"/>
    </source>
</evidence>
<evidence type="ECO:0000256" key="3">
    <source>
        <dbReference type="ARBA" id="ARBA00022475"/>
    </source>
</evidence>
<dbReference type="EMBL" id="CP046172">
    <property type="protein sequence ID" value="QIS13934.1"/>
    <property type="molecule type" value="Genomic_DNA"/>
</dbReference>
<name>A0A6G9YL54_9NOCA</name>